<name>C6HH25_AJECH</name>
<organism evidence="1 2">
    <name type="scientific">Ajellomyces capsulatus (strain H143)</name>
    <name type="common">Darling's disease fungus</name>
    <name type="synonym">Histoplasma capsulatum</name>
    <dbReference type="NCBI Taxonomy" id="544712"/>
    <lineage>
        <taxon>Eukaryota</taxon>
        <taxon>Fungi</taxon>
        <taxon>Dikarya</taxon>
        <taxon>Ascomycota</taxon>
        <taxon>Pezizomycotina</taxon>
        <taxon>Eurotiomycetes</taxon>
        <taxon>Eurotiomycetidae</taxon>
        <taxon>Onygenales</taxon>
        <taxon>Ajellomycetaceae</taxon>
        <taxon>Histoplasma</taxon>
    </lineage>
</organism>
<evidence type="ECO:0000313" key="2">
    <source>
        <dbReference type="Proteomes" id="UP000002624"/>
    </source>
</evidence>
<protein>
    <submittedName>
        <fullName evidence="1">Uncharacterized protein</fullName>
    </submittedName>
</protein>
<accession>C6HH25</accession>
<dbReference type="VEuPathDB" id="FungiDB:HCDG_05506"/>
<proteinExistence type="predicted"/>
<dbReference type="EMBL" id="GG692427">
    <property type="protein sequence ID" value="EER40109.1"/>
    <property type="molecule type" value="Genomic_DNA"/>
</dbReference>
<gene>
    <name evidence="1" type="ORF">HCDG_05506</name>
</gene>
<evidence type="ECO:0000313" key="1">
    <source>
        <dbReference type="EMBL" id="EER40109.1"/>
    </source>
</evidence>
<dbReference type="HOGENOM" id="CLU_2096202_0_0_1"/>
<reference evidence="2" key="1">
    <citation type="submission" date="2009-05" db="EMBL/GenBank/DDBJ databases">
        <title>The genome sequence of Ajellomyces capsulatus strain H143.</title>
        <authorList>
            <person name="Champion M."/>
            <person name="Cuomo C.A."/>
            <person name="Ma L.-J."/>
            <person name="Henn M.R."/>
            <person name="Sil A."/>
            <person name="Goldman B."/>
            <person name="Young S.K."/>
            <person name="Kodira C.D."/>
            <person name="Zeng Q."/>
            <person name="Koehrsen M."/>
            <person name="Alvarado L."/>
            <person name="Berlin A.M."/>
            <person name="Borenstein D."/>
            <person name="Chen Z."/>
            <person name="Engels R."/>
            <person name="Freedman E."/>
            <person name="Gellesch M."/>
            <person name="Goldberg J."/>
            <person name="Griggs A."/>
            <person name="Gujja S."/>
            <person name="Heiman D.I."/>
            <person name="Hepburn T.A."/>
            <person name="Howarth C."/>
            <person name="Jen D."/>
            <person name="Larson L."/>
            <person name="Lewis B."/>
            <person name="Mehta T."/>
            <person name="Park D."/>
            <person name="Pearson M."/>
            <person name="Roberts A."/>
            <person name="Saif S."/>
            <person name="Shea T.D."/>
            <person name="Shenoy N."/>
            <person name="Sisk P."/>
            <person name="Stolte C."/>
            <person name="Sykes S."/>
            <person name="Walk T."/>
            <person name="White J."/>
            <person name="Yandava C."/>
            <person name="Klein B."/>
            <person name="McEwen J.G."/>
            <person name="Puccia R."/>
            <person name="Goldman G.H."/>
            <person name="Felipe M.S."/>
            <person name="Nino-Vega G."/>
            <person name="San-Blas G."/>
            <person name="Taylor J.W."/>
            <person name="Mendoza L."/>
            <person name="Galagan J.E."/>
            <person name="Nusbaum C."/>
            <person name="Birren B.W."/>
        </authorList>
    </citation>
    <scope>NUCLEOTIDE SEQUENCE [LARGE SCALE GENOMIC DNA]</scope>
    <source>
        <strain evidence="2">H143</strain>
    </source>
</reference>
<sequence length="116" mass="12776">MAWRLSDRVQGVRQQPLLKIRSNVQTKAGRVRAPSPEGGLKWFRGAEHVASHSTTGRQDRKPHLTLAGKNGFQGLVDPFHVDLAGYSREGQPAPKFPGHCDSCEAESKDVSELVFT</sequence>
<dbReference type="Proteomes" id="UP000002624">
    <property type="component" value="Unassembled WGS sequence"/>
</dbReference>
<dbReference type="AlphaFoldDB" id="C6HH25"/>